<gene>
    <name evidence="2" type="ORF">CTRG_00718</name>
</gene>
<organism evidence="2 3">
    <name type="scientific">Candida tropicalis (strain ATCC MYA-3404 / T1)</name>
    <name type="common">Yeast</name>
    <dbReference type="NCBI Taxonomy" id="294747"/>
    <lineage>
        <taxon>Eukaryota</taxon>
        <taxon>Fungi</taxon>
        <taxon>Dikarya</taxon>
        <taxon>Ascomycota</taxon>
        <taxon>Saccharomycotina</taxon>
        <taxon>Pichiomycetes</taxon>
        <taxon>Debaryomycetaceae</taxon>
        <taxon>Candida/Lodderomyces clade</taxon>
        <taxon>Candida</taxon>
    </lineage>
</organism>
<dbReference type="GO" id="GO:0031505">
    <property type="term" value="P:fungal-type cell wall organization"/>
    <property type="evidence" value="ECO:0007669"/>
    <property type="project" value="InterPro"/>
</dbReference>
<evidence type="ECO:0008006" key="4">
    <source>
        <dbReference type="Google" id="ProtNLM"/>
    </source>
</evidence>
<evidence type="ECO:0000256" key="1">
    <source>
        <dbReference type="SAM" id="SignalP"/>
    </source>
</evidence>
<dbReference type="EMBL" id="GG692395">
    <property type="protein sequence ID" value="EER35979.1"/>
    <property type="molecule type" value="Genomic_DNA"/>
</dbReference>
<dbReference type="HOGENOM" id="CLU_156717_0_1_1"/>
<proteinExistence type="predicted"/>
<evidence type="ECO:0000313" key="2">
    <source>
        <dbReference type="EMBL" id="EER35979.1"/>
    </source>
</evidence>
<protein>
    <recommendedName>
        <fullName evidence="4">Protein KRE1</fullName>
    </recommendedName>
</protein>
<keyword evidence="1" id="KW-0732">Signal</keyword>
<dbReference type="STRING" id="294747.C5M3S9"/>
<dbReference type="eggNOG" id="ENOG502SFZS">
    <property type="taxonomic scope" value="Eukaryota"/>
</dbReference>
<dbReference type="Proteomes" id="UP000002037">
    <property type="component" value="Unassembled WGS sequence"/>
</dbReference>
<dbReference type="VEuPathDB" id="FungiDB:CTRG_00718"/>
<dbReference type="GeneID" id="8302166"/>
<dbReference type="OrthoDB" id="5406216at2759"/>
<dbReference type="RefSeq" id="XP_002545937.1">
    <property type="nucleotide sequence ID" value="XM_002545891.1"/>
</dbReference>
<feature type="signal peptide" evidence="1">
    <location>
        <begin position="1"/>
        <end position="18"/>
    </location>
</feature>
<dbReference type="InterPro" id="IPR031452">
    <property type="entry name" value="Kre1"/>
</dbReference>
<feature type="chain" id="PRO_5002955226" description="Protein KRE1" evidence="1">
    <location>
        <begin position="19"/>
        <end position="142"/>
    </location>
</feature>
<dbReference type="Pfam" id="PF17056">
    <property type="entry name" value="KRE1"/>
    <property type="match status" value="1"/>
</dbReference>
<keyword evidence="3" id="KW-1185">Reference proteome</keyword>
<accession>C5M3S9</accession>
<name>C5M3S9_CANTT</name>
<dbReference type="AlphaFoldDB" id="C5M3S9"/>
<sequence>MRLLITYIFFLFCSLVSAADETTSSSSSSSSDNVKTTTSISTTLVWVTGTDASGNLATTQSPYYQSFISFWTEVASPSSASIGLGSISGTVGKIRSYSQTTISQGSGSSLINNRSILSSNDFTLTKLLGASTIAMISIILLI</sequence>
<dbReference type="KEGG" id="ctp:CTRG_00718"/>
<reference evidence="2 3" key="1">
    <citation type="journal article" date="2009" name="Nature">
        <title>Evolution of pathogenicity and sexual reproduction in eight Candida genomes.</title>
        <authorList>
            <person name="Butler G."/>
            <person name="Rasmussen M.D."/>
            <person name="Lin M.F."/>
            <person name="Santos M.A."/>
            <person name="Sakthikumar S."/>
            <person name="Munro C.A."/>
            <person name="Rheinbay E."/>
            <person name="Grabherr M."/>
            <person name="Forche A."/>
            <person name="Reedy J.L."/>
            <person name="Agrafioti I."/>
            <person name="Arnaud M.B."/>
            <person name="Bates S."/>
            <person name="Brown A.J."/>
            <person name="Brunke S."/>
            <person name="Costanzo M.C."/>
            <person name="Fitzpatrick D.A."/>
            <person name="de Groot P.W."/>
            <person name="Harris D."/>
            <person name="Hoyer L.L."/>
            <person name="Hube B."/>
            <person name="Klis F.M."/>
            <person name="Kodira C."/>
            <person name="Lennard N."/>
            <person name="Logue M.E."/>
            <person name="Martin R."/>
            <person name="Neiman A.M."/>
            <person name="Nikolaou E."/>
            <person name="Quail M.A."/>
            <person name="Quinn J."/>
            <person name="Santos M.C."/>
            <person name="Schmitzberger F.F."/>
            <person name="Sherlock G."/>
            <person name="Shah P."/>
            <person name="Silverstein K.A."/>
            <person name="Skrzypek M.S."/>
            <person name="Soll D."/>
            <person name="Staggs R."/>
            <person name="Stansfield I."/>
            <person name="Stumpf M.P."/>
            <person name="Sudbery P.E."/>
            <person name="Srikantha T."/>
            <person name="Zeng Q."/>
            <person name="Berman J."/>
            <person name="Berriman M."/>
            <person name="Heitman J."/>
            <person name="Gow N.A."/>
            <person name="Lorenz M.C."/>
            <person name="Birren B.W."/>
            <person name="Kellis M."/>
            <person name="Cuomo C.A."/>
        </authorList>
    </citation>
    <scope>NUCLEOTIDE SEQUENCE [LARGE SCALE GENOMIC DNA]</scope>
    <source>
        <strain evidence="3">ATCC MYA-3404 / T1</strain>
    </source>
</reference>
<evidence type="ECO:0000313" key="3">
    <source>
        <dbReference type="Proteomes" id="UP000002037"/>
    </source>
</evidence>